<feature type="transmembrane region" description="Helical" evidence="7">
    <location>
        <begin position="53"/>
        <end position="71"/>
    </location>
</feature>
<proteinExistence type="inferred from homology"/>
<reference evidence="8 9" key="1">
    <citation type="journal article" date="2016" name="Nat. Commun.">
        <title>Thousands of microbial genomes shed light on interconnected biogeochemical processes in an aquifer system.</title>
        <authorList>
            <person name="Anantharaman K."/>
            <person name="Brown C.T."/>
            <person name="Hug L.A."/>
            <person name="Sharon I."/>
            <person name="Castelle C.J."/>
            <person name="Probst A.J."/>
            <person name="Thomas B.C."/>
            <person name="Singh A."/>
            <person name="Wilkins M.J."/>
            <person name="Karaoz U."/>
            <person name="Brodie E.L."/>
            <person name="Williams K.H."/>
            <person name="Hubbard S.S."/>
            <person name="Banfield J.F."/>
        </authorList>
    </citation>
    <scope>NUCLEOTIDE SEQUENCE [LARGE SCALE GENOMIC DNA]</scope>
</reference>
<keyword evidence="5" id="KW-0862">Zinc</keyword>
<evidence type="ECO:0000313" key="8">
    <source>
        <dbReference type="EMBL" id="OGZ21765.1"/>
    </source>
</evidence>
<keyword evidence="7" id="KW-1133">Transmembrane helix</keyword>
<name>A0A1G2E7L0_9BACT</name>
<evidence type="ECO:0008006" key="10">
    <source>
        <dbReference type="Google" id="ProtNLM"/>
    </source>
</evidence>
<dbReference type="GO" id="GO:0008237">
    <property type="term" value="F:metallopeptidase activity"/>
    <property type="evidence" value="ECO:0007669"/>
    <property type="project" value="UniProtKB-KW"/>
</dbReference>
<dbReference type="Proteomes" id="UP000178703">
    <property type="component" value="Unassembled WGS sequence"/>
</dbReference>
<sequence>MAMINLINLLPIMPLDGGRVLRSISFSFGSWRGLILIGIGMIAGAAILMKMGFWLFVILIPFGIIEVVFDFKKERKNPEKLVKAQSTLENFREYIRNGSDGTASYFQSRVEELEEGIKRLSARPNMSAAQLKRGIVWALVLAVSLFLVIHYASVITGDESFIDILR</sequence>
<feature type="transmembrane region" description="Helical" evidence="7">
    <location>
        <begin position="135"/>
        <end position="156"/>
    </location>
</feature>
<gene>
    <name evidence="8" type="ORF">A3D46_00670</name>
</gene>
<comment type="cofactor">
    <cofactor evidence="1">
        <name>Zn(2+)</name>
        <dbReference type="ChEBI" id="CHEBI:29105"/>
    </cofactor>
</comment>
<keyword evidence="3" id="KW-0645">Protease</keyword>
<organism evidence="8 9">
    <name type="scientific">Candidatus Nealsonbacteria bacterium RIFCSPHIGHO2_02_FULL_43_13</name>
    <dbReference type="NCBI Taxonomy" id="1801668"/>
    <lineage>
        <taxon>Bacteria</taxon>
        <taxon>Candidatus Nealsoniibacteriota</taxon>
    </lineage>
</organism>
<evidence type="ECO:0000256" key="5">
    <source>
        <dbReference type="ARBA" id="ARBA00022833"/>
    </source>
</evidence>
<comment type="similarity">
    <text evidence="2">Belongs to the peptidase M50B family.</text>
</comment>
<evidence type="ECO:0000256" key="7">
    <source>
        <dbReference type="SAM" id="Phobius"/>
    </source>
</evidence>
<dbReference type="PANTHER" id="PTHR39188">
    <property type="entry name" value="MEMBRANE-ASSOCIATED ZINC METALLOPROTEASE M50B"/>
    <property type="match status" value="1"/>
</dbReference>
<evidence type="ECO:0000313" key="9">
    <source>
        <dbReference type="Proteomes" id="UP000178703"/>
    </source>
</evidence>
<dbReference type="AlphaFoldDB" id="A0A1G2E7L0"/>
<dbReference type="PANTHER" id="PTHR39188:SF3">
    <property type="entry name" value="STAGE IV SPORULATION PROTEIN FB"/>
    <property type="match status" value="1"/>
</dbReference>
<dbReference type="EMBL" id="MHMD01000016">
    <property type="protein sequence ID" value="OGZ21765.1"/>
    <property type="molecule type" value="Genomic_DNA"/>
</dbReference>
<evidence type="ECO:0000256" key="4">
    <source>
        <dbReference type="ARBA" id="ARBA00022801"/>
    </source>
</evidence>
<keyword evidence="7" id="KW-0472">Membrane</keyword>
<evidence type="ECO:0000256" key="1">
    <source>
        <dbReference type="ARBA" id="ARBA00001947"/>
    </source>
</evidence>
<evidence type="ECO:0000256" key="2">
    <source>
        <dbReference type="ARBA" id="ARBA00007931"/>
    </source>
</evidence>
<dbReference type="GO" id="GO:0006508">
    <property type="term" value="P:proteolysis"/>
    <property type="evidence" value="ECO:0007669"/>
    <property type="project" value="UniProtKB-KW"/>
</dbReference>
<keyword evidence="6" id="KW-0482">Metalloprotease</keyword>
<keyword evidence="7" id="KW-0812">Transmembrane</keyword>
<evidence type="ECO:0000256" key="3">
    <source>
        <dbReference type="ARBA" id="ARBA00022670"/>
    </source>
</evidence>
<evidence type="ECO:0000256" key="6">
    <source>
        <dbReference type="ARBA" id="ARBA00023049"/>
    </source>
</evidence>
<accession>A0A1G2E7L0</accession>
<protein>
    <recommendedName>
        <fullName evidence="10">Peptidase M50 domain-containing protein</fullName>
    </recommendedName>
</protein>
<comment type="caution">
    <text evidence="8">The sequence shown here is derived from an EMBL/GenBank/DDBJ whole genome shotgun (WGS) entry which is preliminary data.</text>
</comment>
<keyword evidence="4" id="KW-0378">Hydrolase</keyword>
<feature type="transmembrane region" description="Helical" evidence="7">
    <location>
        <begin position="29"/>
        <end position="47"/>
    </location>
</feature>